<evidence type="ECO:0000313" key="3">
    <source>
        <dbReference type="EMBL" id="KEP45986.1"/>
    </source>
</evidence>
<protein>
    <recommendedName>
        <fullName evidence="2">DUF6589 domain-containing protein</fullName>
    </recommendedName>
</protein>
<organism evidence="3 4">
    <name type="scientific">Rhizoctonia solani 123E</name>
    <dbReference type="NCBI Taxonomy" id="1423351"/>
    <lineage>
        <taxon>Eukaryota</taxon>
        <taxon>Fungi</taxon>
        <taxon>Dikarya</taxon>
        <taxon>Basidiomycota</taxon>
        <taxon>Agaricomycotina</taxon>
        <taxon>Agaricomycetes</taxon>
        <taxon>Cantharellales</taxon>
        <taxon>Ceratobasidiaceae</taxon>
        <taxon>Rhizoctonia</taxon>
    </lineage>
</organism>
<dbReference type="Pfam" id="PF20231">
    <property type="entry name" value="DUF6589"/>
    <property type="match status" value="1"/>
</dbReference>
<evidence type="ECO:0000313" key="4">
    <source>
        <dbReference type="Proteomes" id="UP000027456"/>
    </source>
</evidence>
<feature type="region of interest" description="Disordered" evidence="1">
    <location>
        <begin position="343"/>
        <end position="401"/>
    </location>
</feature>
<evidence type="ECO:0000256" key="1">
    <source>
        <dbReference type="SAM" id="MobiDB-lite"/>
    </source>
</evidence>
<comment type="caution">
    <text evidence="3">The sequence shown here is derived from an EMBL/GenBank/DDBJ whole genome shotgun (WGS) entry which is preliminary data.</text>
</comment>
<dbReference type="InterPro" id="IPR046496">
    <property type="entry name" value="DUF6589"/>
</dbReference>
<reference evidence="3 4" key="1">
    <citation type="submission" date="2013-12" db="EMBL/GenBank/DDBJ databases">
        <authorList>
            <person name="Cubeta M."/>
            <person name="Pakala S."/>
            <person name="Fedorova N."/>
            <person name="Thomas E."/>
            <person name="Dean R."/>
            <person name="Jabaji S."/>
            <person name="Neate S."/>
            <person name="Toda T."/>
            <person name="Tavantzis S."/>
            <person name="Vilgalys R."/>
            <person name="Bharathan N."/>
            <person name="Pakala S."/>
            <person name="Losada L.S."/>
            <person name="Zafar N."/>
            <person name="Nierman W."/>
        </authorList>
    </citation>
    <scope>NUCLEOTIDE SEQUENCE [LARGE SCALE GENOMIC DNA]</scope>
    <source>
        <strain evidence="3 4">123E</strain>
    </source>
</reference>
<gene>
    <name evidence="3" type="ORF">V565_225850</name>
</gene>
<name>A0A074RFR8_9AGAM</name>
<dbReference type="OrthoDB" id="3251235at2759"/>
<accession>A0A074RFR8</accession>
<dbReference type="Proteomes" id="UP000027456">
    <property type="component" value="Unassembled WGS sequence"/>
</dbReference>
<dbReference type="EMBL" id="AZST01001349">
    <property type="protein sequence ID" value="KEP45986.1"/>
    <property type="molecule type" value="Genomic_DNA"/>
</dbReference>
<proteinExistence type="predicted"/>
<feature type="compositionally biased region" description="Acidic residues" evidence="1">
    <location>
        <begin position="1"/>
        <end position="32"/>
    </location>
</feature>
<sequence>MSDIDENAFDIDYDYPENDITDIDWDLEPESDEPPRDPEPEATTQHQKEYEAVLTVVDCINQCGLKLDDFVYALCYGNPLCTAESDAKDAKRPLKNARRELMKSPLLPKILNNLHTPPRYTGARPQAASKALDRWAWNHAVRLSRAELDQLAANERKEESTAENETERLTDFEGLRFTNLNDKTTQYTPNLVRFLTAVGETKPKARNRRREDPDMAAVMNVHSLAFQMAPRCNLLQKQLSLYFRSKHAPKSLFALFNECGFTTSYSWSSKAIKLLSNAQNEKMRKAIMEHACFWSYDNLRLSEAIKAQRGDRHTVTDNGTAMTVIQFPDAVKEIFMKTIVEDSIDNIPNPPENPLGTNSESAASSSDQDPTPAHDPAPIDPPAAPEPQTPPVTPPSTESSQLTWDDFADFGRYARLAAYNRFLVIDILFDTVPGLSDLKIRTSEKLSAPPPIHIMPSGKEHRTRYFMLGTVPIDESSVGGNIQVIEEILRQTGMDSEEIQKLLGSGLRFIPIVGDQMTTSRIRTVRNLRIRDPNGYERLSWAIVVPGWFHILLNLGMSTFDSHRGGDKTNSFIRDVTLLGRTGLTMNMRQKRPSFFVNDEFLRHKLFALIRSLWMHYSATDTIDNLVGWVKDSSEDTLSELAQCILDERISSEALEALSSEPEQDEVLRNTILQCRDLLQYYSVRRAIQTGNVGWLEDLMPSLVIYFKGRENFNYAQELAEYMQWMRYDSPPEMSDAVRDHAWLVNTSGRKDGFYETDRLQEFNNGKQKVFPTYGCAYIQIFKFCIEIRSTTSDNKLGGPQEYCTCYPNSRRTCREDRRSTLQLSAHPSS</sequence>
<feature type="compositionally biased region" description="Pro residues" evidence="1">
    <location>
        <begin position="373"/>
        <end position="394"/>
    </location>
</feature>
<keyword evidence="4" id="KW-1185">Reference proteome</keyword>
<evidence type="ECO:0000259" key="2">
    <source>
        <dbReference type="Pfam" id="PF20231"/>
    </source>
</evidence>
<dbReference type="HOGENOM" id="CLU_007061_0_2_1"/>
<dbReference type="STRING" id="1423351.A0A074RFR8"/>
<feature type="compositionally biased region" description="Polar residues" evidence="1">
    <location>
        <begin position="355"/>
        <end position="368"/>
    </location>
</feature>
<feature type="region of interest" description="Disordered" evidence="1">
    <location>
        <begin position="1"/>
        <end position="46"/>
    </location>
</feature>
<feature type="domain" description="DUF6589" evidence="2">
    <location>
        <begin position="402"/>
        <end position="771"/>
    </location>
</feature>
<dbReference type="AlphaFoldDB" id="A0A074RFR8"/>